<evidence type="ECO:0000313" key="2">
    <source>
        <dbReference type="EMBL" id="MFK9090250.1"/>
    </source>
</evidence>
<dbReference type="RefSeq" id="WP_406578945.1">
    <property type="nucleotide sequence ID" value="NZ_JBJHQH010000001.1"/>
</dbReference>
<dbReference type="CDD" id="cd02523">
    <property type="entry name" value="PC_cytidylyltransferase"/>
    <property type="match status" value="1"/>
</dbReference>
<dbReference type="Proteomes" id="UP001623041">
    <property type="component" value="Unassembled WGS sequence"/>
</dbReference>
<dbReference type="Gene3D" id="3.90.550.10">
    <property type="entry name" value="Spore Coat Polysaccharide Biosynthesis Protein SpsA, Chain A"/>
    <property type="match status" value="1"/>
</dbReference>
<evidence type="ECO:0000259" key="1">
    <source>
        <dbReference type="Pfam" id="PF12804"/>
    </source>
</evidence>
<gene>
    <name evidence="2" type="ORF">ACJEBI_01975</name>
</gene>
<dbReference type="CDD" id="cd05151">
    <property type="entry name" value="ChoK-like"/>
    <property type="match status" value="1"/>
</dbReference>
<protein>
    <submittedName>
        <fullName evidence="2">Phosphotransferase</fullName>
    </submittedName>
</protein>
<dbReference type="InterPro" id="IPR025877">
    <property type="entry name" value="MobA-like_NTP_Trfase"/>
</dbReference>
<dbReference type="Gene3D" id="3.30.200.20">
    <property type="entry name" value="Phosphorylase Kinase, domain 1"/>
    <property type="match status" value="1"/>
</dbReference>
<name>A0ABW8R9Y0_9BACI</name>
<dbReference type="PANTHER" id="PTHR40086">
    <property type="entry name" value="PHOSPHOTRANSFERASE YTMP-RELATED"/>
    <property type="match status" value="1"/>
</dbReference>
<dbReference type="InterPro" id="IPR011009">
    <property type="entry name" value="Kinase-like_dom_sf"/>
</dbReference>
<dbReference type="Pfam" id="PF01633">
    <property type="entry name" value="Choline_kinase"/>
    <property type="match status" value="1"/>
</dbReference>
<dbReference type="SUPFAM" id="SSF46785">
    <property type="entry name" value="Winged helix' DNA-binding domain"/>
    <property type="match status" value="1"/>
</dbReference>
<dbReference type="PANTHER" id="PTHR40086:SF1">
    <property type="entry name" value="CELL CYCLE REGULATOR CCRZ"/>
    <property type="match status" value="1"/>
</dbReference>
<dbReference type="Gene3D" id="1.10.10.10">
    <property type="entry name" value="Winged helix-like DNA-binding domain superfamily/Winged helix DNA-binding domain"/>
    <property type="match status" value="1"/>
</dbReference>
<dbReference type="InterPro" id="IPR036390">
    <property type="entry name" value="WH_DNA-bd_sf"/>
</dbReference>
<dbReference type="InterPro" id="IPR029044">
    <property type="entry name" value="Nucleotide-diphossugar_trans"/>
</dbReference>
<evidence type="ECO:0000313" key="3">
    <source>
        <dbReference type="Proteomes" id="UP001623041"/>
    </source>
</evidence>
<sequence length="626" mass="73071">MEQHLFQLLEAINKNANLNQKKMADICGISIGKVNYLIHDLTFGDYIYSEKKGRNISYFLTQKGIDFLKTGIQAYHDKKVNIHQEPLTEIKQAVILAAGTRKDFNKPAGLMEIDGITLLQRNIDILQENGINDIVIVTGFKPDAFEAFPEFNHYQFVHNPKYKWTGSMASLAQAHGTITNDFLLIEDDILIEERAIKEILSHPQRDCVLITNESGSGDEAFVEIKNGYLHKISKDIHQFNRIDGEMIGISKLSYEVYSKMVEEYQQKNKNPLIHYEYMLLDISRHYNIGYLNMHNLVWGEIDSWQHFNTVTEKIYPMLMRKEAEFREIFIKSHLMEALDLAYEDIEDIQPFGGMTNKNFKVVIKGKEFVLRIPGNGTESMINRKEEKFNAALASNLGIDTELVYFNEETGVKIAELIQDAETLTPKMTKRQDIMELTTAIFRTLHFSNLKMANRFDVFERIDEYERLMREANGQPYEHFEDARKQVMVLKGIYQDMNFNLTPCHNDALPQNMVKSGENKVYLIDWEYSGMNDPMWDLAWHAMESDFSPEEEELFLTLYLQEDVIPLEIQQRMIMNKIFQDFLWTIWTVIKEAKGDDFGTYGTDLLARCRKNLEHDLIREMTYEFKK</sequence>
<dbReference type="Pfam" id="PF12804">
    <property type="entry name" value="NTP_transf_3"/>
    <property type="match status" value="1"/>
</dbReference>
<keyword evidence="3" id="KW-1185">Reference proteome</keyword>
<organism evidence="2 3">
    <name type="scientific">Bacillus salipaludis</name>
    <dbReference type="NCBI Taxonomy" id="2547811"/>
    <lineage>
        <taxon>Bacteria</taxon>
        <taxon>Bacillati</taxon>
        <taxon>Bacillota</taxon>
        <taxon>Bacilli</taxon>
        <taxon>Bacillales</taxon>
        <taxon>Bacillaceae</taxon>
        <taxon>Bacillus</taxon>
    </lineage>
</organism>
<dbReference type="SUPFAM" id="SSF56112">
    <property type="entry name" value="Protein kinase-like (PK-like)"/>
    <property type="match status" value="1"/>
</dbReference>
<comment type="caution">
    <text evidence="2">The sequence shown here is derived from an EMBL/GenBank/DDBJ whole genome shotgun (WGS) entry which is preliminary data.</text>
</comment>
<dbReference type="InterPro" id="IPR036388">
    <property type="entry name" value="WH-like_DNA-bd_sf"/>
</dbReference>
<dbReference type="EMBL" id="JBJHQH010000001">
    <property type="protein sequence ID" value="MFK9090250.1"/>
    <property type="molecule type" value="Genomic_DNA"/>
</dbReference>
<dbReference type="InterPro" id="IPR052077">
    <property type="entry name" value="CcrZ_PhaseVar_Mediator"/>
</dbReference>
<feature type="domain" description="MobA-like NTP transferase" evidence="1">
    <location>
        <begin position="93"/>
        <end position="213"/>
    </location>
</feature>
<dbReference type="SUPFAM" id="SSF53448">
    <property type="entry name" value="Nucleotide-diphospho-sugar transferases"/>
    <property type="match status" value="1"/>
</dbReference>
<dbReference type="Gene3D" id="3.90.1200.10">
    <property type="match status" value="1"/>
</dbReference>
<accession>A0ABW8R9Y0</accession>
<reference evidence="2 3" key="1">
    <citation type="submission" date="2024-11" db="EMBL/GenBank/DDBJ databases">
        <authorList>
            <person name="Lucas J.A."/>
        </authorList>
    </citation>
    <scope>NUCLEOTIDE SEQUENCE [LARGE SCALE GENOMIC DNA]</scope>
    <source>
        <strain evidence="2 3">Z 5.4</strain>
    </source>
</reference>
<proteinExistence type="predicted"/>